<name>A0AAD9QLJ0_ACRCE</name>
<proteinExistence type="predicted"/>
<gene>
    <name evidence="1" type="ORF">P5673_013228</name>
</gene>
<keyword evidence="2" id="KW-1185">Reference proteome</keyword>
<dbReference type="Proteomes" id="UP001249851">
    <property type="component" value="Unassembled WGS sequence"/>
</dbReference>
<comment type="caution">
    <text evidence="1">The sequence shown here is derived from an EMBL/GenBank/DDBJ whole genome shotgun (WGS) entry which is preliminary data.</text>
</comment>
<reference evidence="1" key="2">
    <citation type="journal article" date="2023" name="Science">
        <title>Genomic signatures of disease resistance in endangered staghorn corals.</title>
        <authorList>
            <person name="Vollmer S.V."/>
            <person name="Selwyn J.D."/>
            <person name="Despard B.A."/>
            <person name="Roesel C.L."/>
        </authorList>
    </citation>
    <scope>NUCLEOTIDE SEQUENCE</scope>
    <source>
        <strain evidence="1">K2</strain>
    </source>
</reference>
<evidence type="ECO:0000313" key="1">
    <source>
        <dbReference type="EMBL" id="KAK2563512.1"/>
    </source>
</evidence>
<reference evidence="1" key="1">
    <citation type="journal article" date="2023" name="G3 (Bethesda)">
        <title>Whole genome assembly and annotation of the endangered Caribbean coral Acropora cervicornis.</title>
        <authorList>
            <person name="Selwyn J.D."/>
            <person name="Vollmer S.V."/>
        </authorList>
    </citation>
    <scope>NUCLEOTIDE SEQUENCE</scope>
    <source>
        <strain evidence="1">K2</strain>
    </source>
</reference>
<dbReference type="EMBL" id="JARQWQ010000025">
    <property type="protein sequence ID" value="KAK2563512.1"/>
    <property type="molecule type" value="Genomic_DNA"/>
</dbReference>
<protein>
    <submittedName>
        <fullName evidence="1">Uncharacterized protein</fullName>
    </submittedName>
</protein>
<dbReference type="AlphaFoldDB" id="A0AAD9QLJ0"/>
<sequence length="89" mass="10090">MIKVLLAIVEEVLCGIPRTSCRVQGKEQDETEVAMQTCKFYLKAGWSDSLIVNFAVGNVNYCQNIDMGHFEFQTQQNGQNTVEIKLNFL</sequence>
<organism evidence="1 2">
    <name type="scientific">Acropora cervicornis</name>
    <name type="common">Staghorn coral</name>
    <dbReference type="NCBI Taxonomy" id="6130"/>
    <lineage>
        <taxon>Eukaryota</taxon>
        <taxon>Metazoa</taxon>
        <taxon>Cnidaria</taxon>
        <taxon>Anthozoa</taxon>
        <taxon>Hexacorallia</taxon>
        <taxon>Scleractinia</taxon>
        <taxon>Astrocoeniina</taxon>
        <taxon>Acroporidae</taxon>
        <taxon>Acropora</taxon>
    </lineage>
</organism>
<accession>A0AAD9QLJ0</accession>
<evidence type="ECO:0000313" key="2">
    <source>
        <dbReference type="Proteomes" id="UP001249851"/>
    </source>
</evidence>